<evidence type="ECO:0000256" key="7">
    <source>
        <dbReference type="ARBA" id="ARBA00023150"/>
    </source>
</evidence>
<reference evidence="11" key="1">
    <citation type="submission" date="2017-05" db="EMBL/GenBank/DDBJ databases">
        <title>Complete and WGS of Bordetella genogroups.</title>
        <authorList>
            <person name="Spilker T."/>
            <person name="Lipuma J."/>
        </authorList>
    </citation>
    <scope>NUCLEOTIDE SEQUENCE [LARGE SCALE GENOMIC DNA]</scope>
    <source>
        <strain evidence="11">AU8856</strain>
    </source>
</reference>
<comment type="caution">
    <text evidence="10">The sequence shown here is derived from an EMBL/GenBank/DDBJ whole genome shotgun (WGS) entry which is preliminary data.</text>
</comment>
<dbReference type="GO" id="GO:1902758">
    <property type="term" value="P:bis(molybdopterin guanine dinucleotide)molybdenum biosynthetic process"/>
    <property type="evidence" value="ECO:0007669"/>
    <property type="project" value="TreeGrafter"/>
</dbReference>
<dbReference type="RefSeq" id="WP_094843726.1">
    <property type="nucleotide sequence ID" value="NZ_NEVS01000004.1"/>
</dbReference>
<organism evidence="10 11">
    <name type="scientific">Bordetella genomosp. 11</name>
    <dbReference type="NCBI Taxonomy" id="1416808"/>
    <lineage>
        <taxon>Bacteria</taxon>
        <taxon>Pseudomonadati</taxon>
        <taxon>Pseudomonadota</taxon>
        <taxon>Betaproteobacteria</taxon>
        <taxon>Burkholderiales</taxon>
        <taxon>Alcaligenaceae</taxon>
        <taxon>Bordetella</taxon>
    </lineage>
</organism>
<dbReference type="PANTHER" id="PTHR19136">
    <property type="entry name" value="MOLYBDENUM COFACTOR GUANYLYLTRANSFERASE"/>
    <property type="match status" value="1"/>
</dbReference>
<name>A0A261UKE1_9BORD</name>
<dbReference type="NCBIfam" id="TIGR02665">
    <property type="entry name" value="molyb_mobA"/>
    <property type="match status" value="1"/>
</dbReference>
<evidence type="ECO:0000256" key="2">
    <source>
        <dbReference type="ARBA" id="ARBA00022679"/>
    </source>
</evidence>
<feature type="binding site" evidence="8">
    <location>
        <position position="87"/>
    </location>
    <ligand>
        <name>GTP</name>
        <dbReference type="ChEBI" id="CHEBI:37565"/>
    </ligand>
</feature>
<dbReference type="Pfam" id="PF12804">
    <property type="entry name" value="NTP_transf_3"/>
    <property type="match status" value="1"/>
</dbReference>
<dbReference type="SUPFAM" id="SSF53448">
    <property type="entry name" value="Nucleotide-diphospho-sugar transferases"/>
    <property type="match status" value="1"/>
</dbReference>
<keyword evidence="4 8" id="KW-0547">Nucleotide-binding</keyword>
<keyword evidence="7 8" id="KW-0501">Molybdenum cofactor biosynthesis</keyword>
<evidence type="ECO:0000313" key="10">
    <source>
        <dbReference type="EMBL" id="OZI62346.1"/>
    </source>
</evidence>
<dbReference type="PANTHER" id="PTHR19136:SF81">
    <property type="entry name" value="MOLYBDENUM COFACTOR GUANYLYLTRANSFERASE"/>
    <property type="match status" value="1"/>
</dbReference>
<evidence type="ECO:0000259" key="9">
    <source>
        <dbReference type="Pfam" id="PF12804"/>
    </source>
</evidence>
<feature type="binding site" evidence="8">
    <location>
        <position position="118"/>
    </location>
    <ligand>
        <name>GTP</name>
        <dbReference type="ChEBI" id="CHEBI:37565"/>
    </ligand>
</feature>
<dbReference type="CDD" id="cd02503">
    <property type="entry name" value="MobA"/>
    <property type="match status" value="1"/>
</dbReference>
<evidence type="ECO:0000256" key="8">
    <source>
        <dbReference type="HAMAP-Rule" id="MF_00316"/>
    </source>
</evidence>
<dbReference type="GO" id="GO:0046872">
    <property type="term" value="F:metal ion binding"/>
    <property type="evidence" value="ECO:0007669"/>
    <property type="project" value="UniProtKB-KW"/>
</dbReference>
<keyword evidence="5 8" id="KW-0460">Magnesium</keyword>
<dbReference type="GO" id="GO:0005737">
    <property type="term" value="C:cytoplasm"/>
    <property type="evidence" value="ECO:0007669"/>
    <property type="project" value="UniProtKB-SubCell"/>
</dbReference>
<keyword evidence="6 8" id="KW-0342">GTP-binding</keyword>
<comment type="catalytic activity">
    <reaction evidence="8">
        <text>Mo-molybdopterin + GTP + H(+) = Mo-molybdopterin guanine dinucleotide + diphosphate</text>
        <dbReference type="Rhea" id="RHEA:34243"/>
        <dbReference type="ChEBI" id="CHEBI:15378"/>
        <dbReference type="ChEBI" id="CHEBI:33019"/>
        <dbReference type="ChEBI" id="CHEBI:37565"/>
        <dbReference type="ChEBI" id="CHEBI:71302"/>
        <dbReference type="ChEBI" id="CHEBI:71310"/>
        <dbReference type="EC" id="2.7.7.77"/>
    </reaction>
</comment>
<comment type="cofactor">
    <cofactor evidence="8">
        <name>Mg(2+)</name>
        <dbReference type="ChEBI" id="CHEBI:18420"/>
    </cofactor>
</comment>
<evidence type="ECO:0000313" key="11">
    <source>
        <dbReference type="Proteomes" id="UP000215767"/>
    </source>
</evidence>
<feature type="binding site" evidence="8">
    <location>
        <position position="118"/>
    </location>
    <ligand>
        <name>Mg(2+)</name>
        <dbReference type="ChEBI" id="CHEBI:18420"/>
    </ligand>
</feature>
<feature type="domain" description="MobA-like NTP transferase" evidence="9">
    <location>
        <begin position="25"/>
        <end position="178"/>
    </location>
</feature>
<keyword evidence="2 8" id="KW-0808">Transferase</keyword>
<dbReference type="OrthoDB" id="9788394at2"/>
<dbReference type="EC" id="2.7.7.77" evidence="8"/>
<dbReference type="InterPro" id="IPR025877">
    <property type="entry name" value="MobA-like_NTP_Trfase"/>
</dbReference>
<keyword evidence="10" id="KW-0548">Nucleotidyltransferase</keyword>
<comment type="subcellular location">
    <subcellularLocation>
        <location evidence="8">Cytoplasm</location>
    </subcellularLocation>
</comment>
<evidence type="ECO:0000256" key="6">
    <source>
        <dbReference type="ARBA" id="ARBA00023134"/>
    </source>
</evidence>
<dbReference type="AlphaFoldDB" id="A0A261UKE1"/>
<sequence length="216" mass="22597">MNAQASGPVAAPAGQDALETARIAGLILAGGRGSRMGDIDKGCALLRGRPMVEHVAARFAPQVGALLISANRNLERYAEYGKVVADDPAHGEWQGPLAGVAAGLVASRCPWIATTPCDVPFLPLDMVARLGQALRARGPAARLAVACSGGKRQPVCMLVSRELLPDLLQYLAEGGRKVDTWQSRAGCVEVPFDDQPDAFVNVNTASELADADRDGS</sequence>
<dbReference type="GO" id="GO:0061603">
    <property type="term" value="F:molybdenum cofactor guanylyltransferase activity"/>
    <property type="evidence" value="ECO:0007669"/>
    <property type="project" value="UniProtKB-EC"/>
</dbReference>
<feature type="binding site" evidence="8">
    <location>
        <position position="41"/>
    </location>
    <ligand>
        <name>GTP</name>
        <dbReference type="ChEBI" id="CHEBI:37565"/>
    </ligand>
</feature>
<dbReference type="InterPro" id="IPR029044">
    <property type="entry name" value="Nucleotide-diphossugar_trans"/>
</dbReference>
<keyword evidence="3 8" id="KW-0479">Metal-binding</keyword>
<proteinExistence type="inferred from homology"/>
<dbReference type="HAMAP" id="MF_00316">
    <property type="entry name" value="MobA"/>
    <property type="match status" value="1"/>
</dbReference>
<accession>A0A261UKE1</accession>
<evidence type="ECO:0000256" key="3">
    <source>
        <dbReference type="ARBA" id="ARBA00022723"/>
    </source>
</evidence>
<comment type="subunit">
    <text evidence="8">Monomer.</text>
</comment>
<dbReference type="Gene3D" id="3.90.550.10">
    <property type="entry name" value="Spore Coat Polysaccharide Biosynthesis Protein SpsA, Chain A"/>
    <property type="match status" value="1"/>
</dbReference>
<evidence type="ECO:0000256" key="4">
    <source>
        <dbReference type="ARBA" id="ARBA00022741"/>
    </source>
</evidence>
<feature type="binding site" evidence="8">
    <location>
        <begin position="28"/>
        <end position="30"/>
    </location>
    <ligand>
        <name>GTP</name>
        <dbReference type="ChEBI" id="CHEBI:37565"/>
    </ligand>
</feature>
<gene>
    <name evidence="8" type="primary">mobA</name>
    <name evidence="10" type="ORF">CAL28_24450</name>
</gene>
<comment type="similarity">
    <text evidence="8">Belongs to the MobA family.</text>
</comment>
<dbReference type="EMBL" id="NEVS01000004">
    <property type="protein sequence ID" value="OZI62346.1"/>
    <property type="molecule type" value="Genomic_DNA"/>
</dbReference>
<comment type="function">
    <text evidence="8">Transfers a GMP moiety from GTP to Mo-molybdopterin (Mo-MPT) cofactor (Moco or molybdenum cofactor) to form Mo-molybdopterin guanine dinucleotide (Mo-MGD) cofactor.</text>
</comment>
<comment type="domain">
    <text evidence="8">The N-terminal domain determines nucleotide recognition and specific binding, while the C-terminal domain determines the specific binding to the target protein.</text>
</comment>
<keyword evidence="11" id="KW-1185">Reference proteome</keyword>
<evidence type="ECO:0000256" key="5">
    <source>
        <dbReference type="ARBA" id="ARBA00022842"/>
    </source>
</evidence>
<dbReference type="GO" id="GO:0005525">
    <property type="term" value="F:GTP binding"/>
    <property type="evidence" value="ECO:0007669"/>
    <property type="project" value="UniProtKB-UniRule"/>
</dbReference>
<dbReference type="Proteomes" id="UP000215767">
    <property type="component" value="Unassembled WGS sequence"/>
</dbReference>
<dbReference type="InterPro" id="IPR013482">
    <property type="entry name" value="Molybde_CF_guanTrfase"/>
</dbReference>
<evidence type="ECO:0000256" key="1">
    <source>
        <dbReference type="ARBA" id="ARBA00022490"/>
    </source>
</evidence>
<protein>
    <recommendedName>
        <fullName evidence="8">Molybdenum cofactor guanylyltransferase</fullName>
        <shortName evidence="8">MoCo guanylyltransferase</shortName>
        <ecNumber evidence="8">2.7.7.77</ecNumber>
    </recommendedName>
    <alternativeName>
        <fullName evidence="8">GTP:molybdopterin guanylyltransferase</fullName>
    </alternativeName>
    <alternativeName>
        <fullName evidence="8">Mo-MPT guanylyltransferase</fullName>
    </alternativeName>
    <alternativeName>
        <fullName evidence="8">Molybdopterin guanylyltransferase</fullName>
    </alternativeName>
    <alternativeName>
        <fullName evidence="8">Molybdopterin-guanine dinucleotide synthase</fullName>
        <shortName evidence="8">MGD synthase</shortName>
    </alternativeName>
</protein>
<comment type="caution">
    <text evidence="8">Lacks conserved residue(s) required for the propagation of feature annotation.</text>
</comment>
<keyword evidence="1 8" id="KW-0963">Cytoplasm</keyword>